<sequence>MKLTAIIRRSKELIKAKMGFYLALFALLFALLANTAISHRFFWSNERLTAYLEDYMAKAYEPYGSGANDTEVIDIQRAGDYISVLLHNPVTGYAPILVRRQALYPYYRVVQRPGMFPSPGGGLVHYTYSPDGLPVRIRGLTRFVVSIPLSLFDISVPPSLFSFSGEKGVEVVCYLNCFTEAMGTPPLTGRHKVTVSEYNPHLEFPDMKALFTVDLEYGQFYHALTLVSYYDETSRYYTVTVEGQEKGRIFAQG</sequence>
<comment type="caution">
    <text evidence="1">The sequence shown here is derived from an EMBL/GenBank/DDBJ whole genome shotgun (WGS) entry which is preliminary data.</text>
</comment>
<dbReference type="EMBL" id="VSSQ01002171">
    <property type="protein sequence ID" value="MPM13777.1"/>
    <property type="molecule type" value="Genomic_DNA"/>
</dbReference>
<protein>
    <submittedName>
        <fullName evidence="1">Uncharacterized protein</fullName>
    </submittedName>
</protein>
<dbReference type="AlphaFoldDB" id="A0A644XD03"/>
<gene>
    <name evidence="1" type="ORF">SDC9_60136</name>
</gene>
<name>A0A644XD03_9ZZZZ</name>
<accession>A0A644XD03</accession>
<proteinExistence type="predicted"/>
<organism evidence="1">
    <name type="scientific">bioreactor metagenome</name>
    <dbReference type="NCBI Taxonomy" id="1076179"/>
    <lineage>
        <taxon>unclassified sequences</taxon>
        <taxon>metagenomes</taxon>
        <taxon>ecological metagenomes</taxon>
    </lineage>
</organism>
<evidence type="ECO:0000313" key="1">
    <source>
        <dbReference type="EMBL" id="MPM13777.1"/>
    </source>
</evidence>
<reference evidence="1" key="1">
    <citation type="submission" date="2019-08" db="EMBL/GenBank/DDBJ databases">
        <authorList>
            <person name="Kucharzyk K."/>
            <person name="Murdoch R.W."/>
            <person name="Higgins S."/>
            <person name="Loffler F."/>
        </authorList>
    </citation>
    <scope>NUCLEOTIDE SEQUENCE</scope>
</reference>